<comment type="caution">
    <text evidence="5">The sequence shown here is derived from an EMBL/GenBank/DDBJ whole genome shotgun (WGS) entry which is preliminary data.</text>
</comment>
<sequence length="856" mass="98122">MDPTGVVRRVINKPRDIIPRNTTINPDTLLDVPEFTFIYNDADTIHAEIAELYTYSEEPEFVWNAEAFNILFQAKYGENKKWKDYSKDEKIDFIIYLLEQCELVDRTRRCQAMRAILYLVQGVFYQCSDMDEYVLNAKENVLLLYTCDGVHIFIDLFNMELNYLCNENNLKTANKNLSDNQEMRVIISILYTIIEYARQINEDADEQWINFQKLLKHELSHPNDNDELFASTLYHAICVFCNAPSPPLPIRKLLLLLWKILLYTLGSLDDAFEQKNTARHEHGLDFIAENPAKVIGRMPPILPPLAGAECLEMQGQTEGGSSARRAKRQSFTKQSALDSDVASDDGSTNSNNISNNTSNDEDASTIAPSTPVPSLSSAESTLSLASDASSVDPASTLLMKELPWVPKVRQKDLETFLEHTRKKFVGFSIKDDLTTLIGLPKPIHESIKILKQHLYIPLSEVQIKIEDDIVKYPLSKKETNVPDTAAERLYRATLMQIPQFLIALLKLLLTSTPTAKPKTESINILCDVIPEEMPCSMVQTMKLGFDINRHKEMIVKAVSAILLLLLKHLKVNHIYQFEYICQNLVFSNCITVILKFFNHNILSHIQAKNTIPPLDFPTCVIGPQPELTADLFDVPETENYCWRNMFSSINLLRILNKLTKGKHARTMVLVAVKSAPILRKTLRVKQAMMQLYALKLLKLQTRYLGRQWRKSNMMAISAIYQRVRHRLNDDWAYGNEQETQTWDFQTEERALRNKIDIFNQRRYHRIAAAHANNNNTNNPANASTQNASANEFDFDSFTPLNNDLLTALSSNNNLGDQDLPEAFKRHYEEWLNDEVFNVEQQTDWDALLQPKSIVIY</sequence>
<protein>
    <submittedName>
        <fullName evidence="5">Uncharacterized protein</fullName>
    </submittedName>
</protein>
<dbReference type="GO" id="GO:0007010">
    <property type="term" value="P:cytoskeleton organization"/>
    <property type="evidence" value="ECO:0007669"/>
    <property type="project" value="TreeGrafter"/>
</dbReference>
<dbReference type="Pfam" id="PF07923">
    <property type="entry name" value="N1221"/>
    <property type="match status" value="1"/>
</dbReference>
<feature type="region of interest" description="Disordered" evidence="2">
    <location>
        <begin position="315"/>
        <end position="378"/>
    </location>
</feature>
<dbReference type="PANTHER" id="PTHR13239:SF4">
    <property type="entry name" value="AT25231P"/>
    <property type="match status" value="1"/>
</dbReference>
<evidence type="ECO:0000259" key="3">
    <source>
        <dbReference type="SMART" id="SM01292"/>
    </source>
</evidence>
<dbReference type="Pfam" id="PF11882">
    <property type="entry name" value="DUF3402"/>
    <property type="match status" value="1"/>
</dbReference>
<dbReference type="EMBL" id="CAJOBB010004535">
    <property type="protein sequence ID" value="CAF4093035.1"/>
    <property type="molecule type" value="Genomic_DNA"/>
</dbReference>
<evidence type="ECO:0000256" key="2">
    <source>
        <dbReference type="SAM" id="MobiDB-lite"/>
    </source>
</evidence>
<evidence type="ECO:0000313" key="5">
    <source>
        <dbReference type="EMBL" id="CAF3939004.1"/>
    </source>
</evidence>
<dbReference type="InterPro" id="IPR012486">
    <property type="entry name" value="Far11/STRP_N"/>
</dbReference>
<dbReference type="Proteomes" id="UP000663868">
    <property type="component" value="Unassembled WGS sequence"/>
</dbReference>
<accession>A0A819K0K1</accession>
<dbReference type="GO" id="GO:0005829">
    <property type="term" value="C:cytosol"/>
    <property type="evidence" value="ECO:0007669"/>
    <property type="project" value="TreeGrafter"/>
</dbReference>
<dbReference type="InterPro" id="IPR040185">
    <property type="entry name" value="Far11/STRP"/>
</dbReference>
<feature type="domain" description="Far11/STRP C-terminal" evidence="4">
    <location>
        <begin position="440"/>
        <end position="827"/>
    </location>
</feature>
<comment type="similarity">
    <text evidence="1">Belongs to the STRIP family.</text>
</comment>
<name>A0A819K0K1_9BILA</name>
<feature type="compositionally biased region" description="Low complexity" evidence="2">
    <location>
        <begin position="347"/>
        <end position="358"/>
    </location>
</feature>
<organism evidence="5 7">
    <name type="scientific">Adineta steineri</name>
    <dbReference type="NCBI Taxonomy" id="433720"/>
    <lineage>
        <taxon>Eukaryota</taxon>
        <taxon>Metazoa</taxon>
        <taxon>Spiralia</taxon>
        <taxon>Gnathifera</taxon>
        <taxon>Rotifera</taxon>
        <taxon>Eurotatoria</taxon>
        <taxon>Bdelloidea</taxon>
        <taxon>Adinetida</taxon>
        <taxon>Adinetidae</taxon>
        <taxon>Adineta</taxon>
    </lineage>
</organism>
<gene>
    <name evidence="6" type="ORF">KXQ929_LOCUS34073</name>
    <name evidence="5" type="ORF">OKA104_LOCUS26271</name>
</gene>
<dbReference type="InterPro" id="IPR021819">
    <property type="entry name" value="Far11/STRP_C"/>
</dbReference>
<dbReference type="EMBL" id="CAJOAY010002285">
    <property type="protein sequence ID" value="CAF3939004.1"/>
    <property type="molecule type" value="Genomic_DNA"/>
</dbReference>
<dbReference type="SMART" id="SM01292">
    <property type="entry name" value="N1221"/>
    <property type="match status" value="1"/>
</dbReference>
<proteinExistence type="inferred from homology"/>
<feature type="domain" description="Far11/STRP N-terminal" evidence="3">
    <location>
        <begin position="32"/>
        <end position="336"/>
    </location>
</feature>
<dbReference type="SMART" id="SM01293">
    <property type="entry name" value="DUF3402"/>
    <property type="match status" value="1"/>
</dbReference>
<evidence type="ECO:0000313" key="6">
    <source>
        <dbReference type="EMBL" id="CAF4093035.1"/>
    </source>
</evidence>
<evidence type="ECO:0000259" key="4">
    <source>
        <dbReference type="SMART" id="SM01293"/>
    </source>
</evidence>
<dbReference type="Proteomes" id="UP000663881">
    <property type="component" value="Unassembled WGS sequence"/>
</dbReference>
<dbReference type="AlphaFoldDB" id="A0A819K0K1"/>
<evidence type="ECO:0000256" key="1">
    <source>
        <dbReference type="ARBA" id="ARBA00007062"/>
    </source>
</evidence>
<reference evidence="5" key="1">
    <citation type="submission" date="2021-02" db="EMBL/GenBank/DDBJ databases">
        <authorList>
            <person name="Nowell W R."/>
        </authorList>
    </citation>
    <scope>NUCLEOTIDE SEQUENCE</scope>
</reference>
<dbReference type="PANTHER" id="PTHR13239">
    <property type="entry name" value="PROTEIN REQUIRED FOR HYPHAL ANASTOMOSIS HAM-2"/>
    <property type="match status" value="1"/>
</dbReference>
<evidence type="ECO:0000313" key="7">
    <source>
        <dbReference type="Proteomes" id="UP000663881"/>
    </source>
</evidence>